<gene>
    <name evidence="4" type="ORF">SVIO_025790</name>
</gene>
<evidence type="ECO:0000259" key="3">
    <source>
        <dbReference type="SMART" id="SM00829"/>
    </source>
</evidence>
<dbReference type="GO" id="GO:0016651">
    <property type="term" value="F:oxidoreductase activity, acting on NAD(P)H"/>
    <property type="evidence" value="ECO:0007669"/>
    <property type="project" value="TreeGrafter"/>
</dbReference>
<proteinExistence type="predicted"/>
<dbReference type="InterPro" id="IPR055123">
    <property type="entry name" value="SpnB-like_Rossmann"/>
</dbReference>
<dbReference type="Gene3D" id="3.90.180.10">
    <property type="entry name" value="Medium-chain alcohol dehydrogenases, catalytic domain"/>
    <property type="match status" value="1"/>
</dbReference>
<dbReference type="GO" id="GO:0070402">
    <property type="term" value="F:NADPH binding"/>
    <property type="evidence" value="ECO:0007669"/>
    <property type="project" value="TreeGrafter"/>
</dbReference>
<dbReference type="SUPFAM" id="SSF50129">
    <property type="entry name" value="GroES-like"/>
    <property type="match status" value="1"/>
</dbReference>
<keyword evidence="2" id="KW-0560">Oxidoreductase</keyword>
<sequence length="266" mass="28025">MTRGAVAVSAGGGEHVSGLAGAPVWGLVRSAQAEHPGRFVLLDVHAEGALPEAVLRALESGEPQVVVRGDDVLVPALVRDTPTRSADAEHVGEWHLSHAGNGTLADLAWTPAPAADADRPLGEHEVRIDVRAAGLNFRDVLIALGVYPDADDVPMGSEGAGVVVEVGSGVSGVAVGDRVMGIWRGGFRSSVVVDECVVVGVPLGWSWVEAASVPVAFVTALYALRELAGLGVGSRCWCMGLLVGWGWRRCRWRGGWGRRCLRRRLR</sequence>
<dbReference type="Proteomes" id="UP000301309">
    <property type="component" value="Unassembled WGS sequence"/>
</dbReference>
<organism evidence="4 5">
    <name type="scientific">Streptomyces violaceusniger</name>
    <dbReference type="NCBI Taxonomy" id="68280"/>
    <lineage>
        <taxon>Bacteria</taxon>
        <taxon>Bacillati</taxon>
        <taxon>Actinomycetota</taxon>
        <taxon>Actinomycetes</taxon>
        <taxon>Kitasatosporales</taxon>
        <taxon>Streptomycetaceae</taxon>
        <taxon>Streptomyces</taxon>
        <taxon>Streptomyces violaceusniger group</taxon>
    </lineage>
</organism>
<dbReference type="Pfam" id="PF22953">
    <property type="entry name" value="SpnB_Rossmann"/>
    <property type="match status" value="1"/>
</dbReference>
<evidence type="ECO:0000313" key="4">
    <source>
        <dbReference type="EMBL" id="GDY51956.1"/>
    </source>
</evidence>
<dbReference type="SUPFAM" id="SSF51735">
    <property type="entry name" value="NAD(P)-binding Rossmann-fold domains"/>
    <property type="match status" value="1"/>
</dbReference>
<keyword evidence="5" id="KW-1185">Reference proteome</keyword>
<evidence type="ECO:0000256" key="2">
    <source>
        <dbReference type="ARBA" id="ARBA00023002"/>
    </source>
</evidence>
<dbReference type="Gene3D" id="3.40.50.11460">
    <property type="match status" value="1"/>
</dbReference>
<accession>A0A4D4KYM0</accession>
<evidence type="ECO:0000256" key="1">
    <source>
        <dbReference type="ARBA" id="ARBA00022857"/>
    </source>
</evidence>
<dbReference type="InterPro" id="IPR011032">
    <property type="entry name" value="GroES-like_sf"/>
</dbReference>
<feature type="domain" description="Enoyl reductase (ER)" evidence="3">
    <location>
        <begin position="102"/>
        <end position="265"/>
    </location>
</feature>
<evidence type="ECO:0000313" key="5">
    <source>
        <dbReference type="Proteomes" id="UP000301309"/>
    </source>
</evidence>
<dbReference type="AlphaFoldDB" id="A0A4D4KYM0"/>
<dbReference type="EMBL" id="BJHW01000001">
    <property type="protein sequence ID" value="GDY51956.1"/>
    <property type="molecule type" value="Genomic_DNA"/>
</dbReference>
<keyword evidence="1" id="KW-0521">NADP</keyword>
<dbReference type="PANTHER" id="PTHR48106">
    <property type="entry name" value="QUINONE OXIDOREDUCTASE PIG3-RELATED"/>
    <property type="match status" value="1"/>
</dbReference>
<name>A0A4D4KYM0_STRVO</name>
<dbReference type="Pfam" id="PF08240">
    <property type="entry name" value="ADH_N"/>
    <property type="match status" value="1"/>
</dbReference>
<dbReference type="InterPro" id="IPR013154">
    <property type="entry name" value="ADH-like_N"/>
</dbReference>
<comment type="caution">
    <text evidence="4">The sequence shown here is derived from an EMBL/GenBank/DDBJ whole genome shotgun (WGS) entry which is preliminary data.</text>
</comment>
<dbReference type="InterPro" id="IPR036291">
    <property type="entry name" value="NAD(P)-bd_dom_sf"/>
</dbReference>
<protein>
    <recommendedName>
        <fullName evidence="3">Enoyl reductase (ER) domain-containing protein</fullName>
    </recommendedName>
</protein>
<reference evidence="4 5" key="1">
    <citation type="journal article" date="2020" name="Int. J. Syst. Evol. Microbiol.">
        <title>Reclassification of Streptomyces castelarensis and Streptomyces sporoclivatus as later heterotypic synonyms of Streptomyces antimycoticus.</title>
        <authorList>
            <person name="Komaki H."/>
            <person name="Tamura T."/>
        </authorList>
    </citation>
    <scope>NUCLEOTIDE SEQUENCE [LARGE SCALE GENOMIC DNA]</scope>
    <source>
        <strain evidence="4 5">NBRC 13459</strain>
    </source>
</reference>
<dbReference type="InterPro" id="IPR020843">
    <property type="entry name" value="ER"/>
</dbReference>
<dbReference type="PANTHER" id="PTHR48106:SF18">
    <property type="entry name" value="QUINONE OXIDOREDUCTASE PIG3"/>
    <property type="match status" value="1"/>
</dbReference>
<dbReference type="SMART" id="SM00829">
    <property type="entry name" value="PKS_ER"/>
    <property type="match status" value="1"/>
</dbReference>